<dbReference type="Pfam" id="PF12831">
    <property type="entry name" value="FAD_oxidored"/>
    <property type="match status" value="1"/>
</dbReference>
<evidence type="ECO:0000256" key="5">
    <source>
        <dbReference type="ARBA" id="ARBA00023014"/>
    </source>
</evidence>
<keyword evidence="4" id="KW-0408">Iron</keyword>
<name>A0A1H2PIQ5_9BURK</name>
<dbReference type="GO" id="GO:0046872">
    <property type="term" value="F:metal ion binding"/>
    <property type="evidence" value="ECO:0007669"/>
    <property type="project" value="UniProtKB-KW"/>
</dbReference>
<evidence type="ECO:0000256" key="1">
    <source>
        <dbReference type="ARBA" id="ARBA00022485"/>
    </source>
</evidence>
<keyword evidence="5" id="KW-0411">Iron-sulfur</keyword>
<keyword evidence="1" id="KW-0004">4Fe-4S</keyword>
<keyword evidence="2" id="KW-0479">Metal-binding</keyword>
<evidence type="ECO:0000313" key="6">
    <source>
        <dbReference type="EMBL" id="SDV46176.1"/>
    </source>
</evidence>
<dbReference type="PANTHER" id="PTHR43498">
    <property type="entry name" value="FERREDOXIN:COB-COM HETERODISULFIDE REDUCTASE SUBUNIT A"/>
    <property type="match status" value="1"/>
</dbReference>
<keyword evidence="7" id="KW-1185">Reference proteome</keyword>
<reference evidence="7" key="1">
    <citation type="submission" date="2016-09" db="EMBL/GenBank/DDBJ databases">
        <authorList>
            <person name="Varghese N."/>
            <person name="Submissions S."/>
        </authorList>
    </citation>
    <scope>NUCLEOTIDE SEQUENCE [LARGE SCALE GENOMIC DNA]</scope>
    <source>
        <strain evidence="7">JS23</strain>
    </source>
</reference>
<evidence type="ECO:0000256" key="4">
    <source>
        <dbReference type="ARBA" id="ARBA00023004"/>
    </source>
</evidence>
<dbReference type="GO" id="GO:0016491">
    <property type="term" value="F:oxidoreductase activity"/>
    <property type="evidence" value="ECO:0007669"/>
    <property type="project" value="UniProtKB-KW"/>
</dbReference>
<proteinExistence type="predicted"/>
<dbReference type="SUPFAM" id="SSF51905">
    <property type="entry name" value="FAD/NAD(P)-binding domain"/>
    <property type="match status" value="1"/>
</dbReference>
<dbReference type="Proteomes" id="UP000243719">
    <property type="component" value="Unassembled WGS sequence"/>
</dbReference>
<dbReference type="InterPro" id="IPR039650">
    <property type="entry name" value="HdrA-like"/>
</dbReference>
<evidence type="ECO:0000313" key="7">
    <source>
        <dbReference type="Proteomes" id="UP000243719"/>
    </source>
</evidence>
<keyword evidence="3" id="KW-0560">Oxidoreductase</keyword>
<dbReference type="RefSeq" id="WP_091903574.1">
    <property type="nucleotide sequence ID" value="NZ_FNLO01000001.1"/>
</dbReference>
<sequence length="447" mass="47759">MANKHGDALDRRPGTTIEADVLVAGGGAAGLAAAVTAARQGCRVVLAERYGFCGGGAVAGLSGTVCGLYAASDRDSGPVQLVHGFVDEFIASMQRRGGLSAPLRYGKTWTLVHDPLIWREVADALLREAGVQVIYHATVAEVLADGDMVRGAQLVTTQGKVRVFAPVTVDASGDANLVAMAGRDTTMGDHGRVQNPTMIFRLGGVDVPRFLAHYGDDTIMPAEVSAAIVAAGEAGYRLPRAKIWLFPTTRPGELLCNCTRVTGADGRELNPVYYRDFTEAEFEGRTQMREYARFFRDTLIGCEQSWVNDSGVQVGVRQTRQVVGTSTLRNADILAASKFRDGIARSPWPIELHSGSRPRVEWLLDDFYEVPLGCFVPATGDGLLVAGRCLSAEHEAVASARVTAQCFSYGHAVGHAAALAVRGAARVRDIPGEDIRALLNRDGAQLH</sequence>
<protein>
    <submittedName>
        <fullName evidence="6">FAD dependent oxidoreductase</fullName>
    </submittedName>
</protein>
<gene>
    <name evidence="6" type="ORF">SAMN05216551_101144</name>
</gene>
<evidence type="ECO:0000256" key="2">
    <source>
        <dbReference type="ARBA" id="ARBA00022723"/>
    </source>
</evidence>
<accession>A0A1H2PIQ5</accession>
<dbReference type="PANTHER" id="PTHR43498:SF1">
    <property type="entry name" value="COB--COM HETERODISULFIDE REDUCTASE IRON-SULFUR SUBUNIT A"/>
    <property type="match status" value="1"/>
</dbReference>
<dbReference type="STRING" id="1770053.SAMN05216551_101144"/>
<evidence type="ECO:0000256" key="3">
    <source>
        <dbReference type="ARBA" id="ARBA00023002"/>
    </source>
</evidence>
<dbReference type="InterPro" id="IPR036188">
    <property type="entry name" value="FAD/NAD-bd_sf"/>
</dbReference>
<organism evidence="6 7">
    <name type="scientific">Chitinasiproducens palmae</name>
    <dbReference type="NCBI Taxonomy" id="1770053"/>
    <lineage>
        <taxon>Bacteria</taxon>
        <taxon>Pseudomonadati</taxon>
        <taxon>Pseudomonadota</taxon>
        <taxon>Betaproteobacteria</taxon>
        <taxon>Burkholderiales</taxon>
        <taxon>Burkholderiaceae</taxon>
        <taxon>Chitinasiproducens</taxon>
    </lineage>
</organism>
<dbReference type="EMBL" id="FNLO01000001">
    <property type="protein sequence ID" value="SDV46176.1"/>
    <property type="molecule type" value="Genomic_DNA"/>
</dbReference>
<dbReference type="OrthoDB" id="9777740at2"/>
<dbReference type="GO" id="GO:0051539">
    <property type="term" value="F:4 iron, 4 sulfur cluster binding"/>
    <property type="evidence" value="ECO:0007669"/>
    <property type="project" value="UniProtKB-KW"/>
</dbReference>
<dbReference type="Gene3D" id="3.50.50.60">
    <property type="entry name" value="FAD/NAD(P)-binding domain"/>
    <property type="match status" value="1"/>
</dbReference>
<dbReference type="AlphaFoldDB" id="A0A1H2PIQ5"/>